<feature type="domain" description="Integrase catalytic" evidence="4">
    <location>
        <begin position="543"/>
        <end position="583"/>
    </location>
</feature>
<dbReference type="GO" id="GO:0003676">
    <property type="term" value="F:nucleic acid binding"/>
    <property type="evidence" value="ECO:0007669"/>
    <property type="project" value="InterPro"/>
</dbReference>
<proteinExistence type="predicted"/>
<dbReference type="InterPro" id="IPR057670">
    <property type="entry name" value="SH3_retrovirus"/>
</dbReference>
<dbReference type="PANTHER" id="PTHR42648:SF18">
    <property type="entry name" value="RETROTRANSPOSON, UNCLASSIFIED-LIKE PROTEIN"/>
    <property type="match status" value="1"/>
</dbReference>
<evidence type="ECO:0000256" key="2">
    <source>
        <dbReference type="ARBA" id="ARBA00022801"/>
    </source>
</evidence>
<dbReference type="GO" id="GO:0016787">
    <property type="term" value="F:hydrolase activity"/>
    <property type="evidence" value="ECO:0007669"/>
    <property type="project" value="UniProtKB-KW"/>
</dbReference>
<accession>A0A6L2KR79</accession>
<dbReference type="GO" id="GO:0015074">
    <property type="term" value="P:DNA integration"/>
    <property type="evidence" value="ECO:0007669"/>
    <property type="project" value="InterPro"/>
</dbReference>
<feature type="compositionally biased region" description="Polar residues" evidence="3">
    <location>
        <begin position="320"/>
        <end position="335"/>
    </location>
</feature>
<reference evidence="5" key="1">
    <citation type="journal article" date="2019" name="Sci. Rep.">
        <title>Draft genome of Tanacetum cinerariifolium, the natural source of mosquito coil.</title>
        <authorList>
            <person name="Yamashiro T."/>
            <person name="Shiraishi A."/>
            <person name="Satake H."/>
            <person name="Nakayama K."/>
        </authorList>
    </citation>
    <scope>NUCLEOTIDE SEQUENCE</scope>
</reference>
<evidence type="ECO:0000256" key="3">
    <source>
        <dbReference type="SAM" id="MobiDB-lite"/>
    </source>
</evidence>
<dbReference type="PANTHER" id="PTHR42648">
    <property type="entry name" value="TRANSPOSASE, PUTATIVE-RELATED"/>
    <property type="match status" value="1"/>
</dbReference>
<dbReference type="InterPro" id="IPR036397">
    <property type="entry name" value="RNaseH_sf"/>
</dbReference>
<dbReference type="AlphaFoldDB" id="A0A6L2KR79"/>
<feature type="region of interest" description="Disordered" evidence="3">
    <location>
        <begin position="709"/>
        <end position="734"/>
    </location>
</feature>
<feature type="region of interest" description="Disordered" evidence="3">
    <location>
        <begin position="316"/>
        <end position="339"/>
    </location>
</feature>
<organism evidence="5">
    <name type="scientific">Tanacetum cinerariifolium</name>
    <name type="common">Dalmatian daisy</name>
    <name type="synonym">Chrysanthemum cinerariifolium</name>
    <dbReference type="NCBI Taxonomy" id="118510"/>
    <lineage>
        <taxon>Eukaryota</taxon>
        <taxon>Viridiplantae</taxon>
        <taxon>Streptophyta</taxon>
        <taxon>Embryophyta</taxon>
        <taxon>Tracheophyta</taxon>
        <taxon>Spermatophyta</taxon>
        <taxon>Magnoliopsida</taxon>
        <taxon>eudicotyledons</taxon>
        <taxon>Gunneridae</taxon>
        <taxon>Pentapetalae</taxon>
        <taxon>asterids</taxon>
        <taxon>campanulids</taxon>
        <taxon>Asterales</taxon>
        <taxon>Asteraceae</taxon>
        <taxon>Asteroideae</taxon>
        <taxon>Anthemideae</taxon>
        <taxon>Anthemidinae</taxon>
        <taxon>Tanacetum</taxon>
    </lineage>
</organism>
<keyword evidence="1" id="KW-0479">Metal-binding</keyword>
<dbReference type="InterPro" id="IPR039537">
    <property type="entry name" value="Retrotran_Ty1/copia-like"/>
</dbReference>
<dbReference type="InterPro" id="IPR012337">
    <property type="entry name" value="RNaseH-like_sf"/>
</dbReference>
<dbReference type="Pfam" id="PF25597">
    <property type="entry name" value="SH3_retrovirus"/>
    <property type="match status" value="1"/>
</dbReference>
<evidence type="ECO:0000313" key="5">
    <source>
        <dbReference type="EMBL" id="GEU51290.1"/>
    </source>
</evidence>
<dbReference type="EMBL" id="BKCJ010002844">
    <property type="protein sequence ID" value="GEU51290.1"/>
    <property type="molecule type" value="Genomic_DNA"/>
</dbReference>
<comment type="caution">
    <text evidence="5">The sequence shown here is derived from an EMBL/GenBank/DDBJ whole genome shotgun (WGS) entry which is preliminary data.</text>
</comment>
<keyword evidence="2" id="KW-0378">Hydrolase</keyword>
<gene>
    <name evidence="5" type="ORF">Tci_023268</name>
</gene>
<dbReference type="PROSITE" id="PS50994">
    <property type="entry name" value="INTEGRASE"/>
    <property type="match status" value="1"/>
</dbReference>
<dbReference type="GO" id="GO:0046872">
    <property type="term" value="F:metal ion binding"/>
    <property type="evidence" value="ECO:0007669"/>
    <property type="project" value="UniProtKB-KW"/>
</dbReference>
<protein>
    <recommendedName>
        <fullName evidence="4">Integrase catalytic domain-containing protein</fullName>
    </recommendedName>
</protein>
<evidence type="ECO:0000256" key="1">
    <source>
        <dbReference type="ARBA" id="ARBA00022723"/>
    </source>
</evidence>
<dbReference type="InterPro" id="IPR001584">
    <property type="entry name" value="Integrase_cat-core"/>
</dbReference>
<evidence type="ECO:0000259" key="4">
    <source>
        <dbReference type="PROSITE" id="PS50994"/>
    </source>
</evidence>
<dbReference type="Gene3D" id="3.30.420.10">
    <property type="entry name" value="Ribonuclease H-like superfamily/Ribonuclease H"/>
    <property type="match status" value="1"/>
</dbReference>
<dbReference type="InterPro" id="IPR013103">
    <property type="entry name" value="RVT_2"/>
</dbReference>
<sequence>MTTLADKAILSGADNRPPMLEKDIPKKYSELSTTEAIQADCDVKATNIILQGLPPEHNVYSPSSSIPQVEYAPSVNQQPEFSQPDSGLIIPVFQKDPEIAEAQPTQTVITHNAAYQANDLDAYDSDCDESNTAKVALMANLSHYGSDDLADVHNHYNVNHNSINQDVQAMPLSEQSNIVNQPETKITSDSNIIPYSQYVSESQQAAVQNFNSLAQQDALILSVIDQLKTQLVNYTKINLDNKSVNDTLIAKLERYKDQKAQQLEQKLYDGKVIQKTNAIVIRDSEKTLMLAEESRSKMILKQKDPMMSEKKVNTAPVDYANSNNSPKPTPSTRPTQVEVPKELPKVSMVNTSLKKLKHHLASFDVVVKERTTTTAITEGTVKFGNDHVEKIMGYGDYQIGNVTISRVYFVDGLGNNLYTLSLGDMMKSSPICLLSKASKTKSWLWHRRLSHLNFGAINHLARKGLVRGLLKLKFKKDHLCSACAMGKSKKKSHKPKSEDTNQEKLYLLHMDLCGPMRVESVNGKKIKFLKMIQVRLKVPVRRIRTDNRTDFVNQTLREYYEQVGISHETSVARSPQQNGVVERQAVATACFTQNRSIIRLRYGKTPYELLHDKLLDLSYFHVFGALCYPTNDSENLGKLQPKADIGIFTGYAPTKKAFRIYNRRTRRIIKTIHVDFDELTAMASEQSSSGPALHEMNPATIIAPKLVASTGSPSSTTVDQDAPSPSNSQSTPETQPLVIFNDVEEDNHDIEVAHMSNDLYFGILILEATSDQSSSSKVIHTIMYKDALTQSCWIEAMQEELNEFERLENKAKLVAHGYRQEEGIDIEESFASVARLEAIRIFLAYATHMNMVVYQMDVKTAFLNGNLREEVYVSQSDGFVDPDNLNHVYKLKKAFMG</sequence>
<name>A0A6L2KR79_TANCI</name>
<dbReference type="InterPro" id="IPR025724">
    <property type="entry name" value="GAG-pre-integrase_dom"/>
</dbReference>
<dbReference type="SUPFAM" id="SSF53098">
    <property type="entry name" value="Ribonuclease H-like"/>
    <property type="match status" value="1"/>
</dbReference>
<dbReference type="Pfam" id="PF13976">
    <property type="entry name" value="gag_pre-integrs"/>
    <property type="match status" value="1"/>
</dbReference>
<dbReference type="Pfam" id="PF07727">
    <property type="entry name" value="RVT_2"/>
    <property type="match status" value="1"/>
</dbReference>